<dbReference type="PANTHER" id="PTHR40074">
    <property type="entry name" value="O-ACETYLTRANSFERASE WECH"/>
    <property type="match status" value="1"/>
</dbReference>
<accession>A0ABW0GPK5</accession>
<feature type="transmembrane region" description="Helical" evidence="7">
    <location>
        <begin position="104"/>
        <end position="121"/>
    </location>
</feature>
<comment type="caution">
    <text evidence="9">The sequence shown here is derived from an EMBL/GenBank/DDBJ whole genome shotgun (WGS) entry which is preliminary data.</text>
</comment>
<feature type="transmembrane region" description="Helical" evidence="7">
    <location>
        <begin position="176"/>
        <end position="193"/>
    </location>
</feature>
<dbReference type="Pfam" id="PF01757">
    <property type="entry name" value="Acyl_transf_3"/>
    <property type="match status" value="1"/>
</dbReference>
<evidence type="ECO:0000256" key="5">
    <source>
        <dbReference type="ARBA" id="ARBA00022989"/>
    </source>
</evidence>
<feature type="transmembrane region" description="Helical" evidence="7">
    <location>
        <begin position="76"/>
        <end position="98"/>
    </location>
</feature>
<comment type="similarity">
    <text evidence="2">Belongs to the acyltransferase 3 family.</text>
</comment>
<feature type="transmembrane region" description="Helical" evidence="7">
    <location>
        <begin position="150"/>
        <end position="169"/>
    </location>
</feature>
<name>A0ABW0GPK5_9MICO</name>
<evidence type="ECO:0000256" key="6">
    <source>
        <dbReference type="ARBA" id="ARBA00023136"/>
    </source>
</evidence>
<keyword evidence="5 7" id="KW-1133">Transmembrane helix</keyword>
<evidence type="ECO:0000256" key="3">
    <source>
        <dbReference type="ARBA" id="ARBA00022475"/>
    </source>
</evidence>
<evidence type="ECO:0000256" key="7">
    <source>
        <dbReference type="SAM" id="Phobius"/>
    </source>
</evidence>
<protein>
    <submittedName>
        <fullName evidence="9">Acyltransferase family protein</fullName>
    </submittedName>
</protein>
<feature type="transmembrane region" description="Helical" evidence="7">
    <location>
        <begin position="271"/>
        <end position="290"/>
    </location>
</feature>
<dbReference type="InterPro" id="IPR002656">
    <property type="entry name" value="Acyl_transf_3_dom"/>
</dbReference>
<proteinExistence type="inferred from homology"/>
<evidence type="ECO:0000259" key="8">
    <source>
        <dbReference type="Pfam" id="PF01757"/>
    </source>
</evidence>
<gene>
    <name evidence="9" type="ORF">ACFPJ6_14000</name>
</gene>
<organism evidence="9 10">
    <name type="scientific">Aquipuribacter nitratireducens</name>
    <dbReference type="NCBI Taxonomy" id="650104"/>
    <lineage>
        <taxon>Bacteria</taxon>
        <taxon>Bacillati</taxon>
        <taxon>Actinomycetota</taxon>
        <taxon>Actinomycetes</taxon>
        <taxon>Micrococcales</taxon>
        <taxon>Intrasporangiaceae</taxon>
        <taxon>Aquipuribacter</taxon>
    </lineage>
</organism>
<keyword evidence="3" id="KW-1003">Cell membrane</keyword>
<comment type="subcellular location">
    <subcellularLocation>
        <location evidence="1">Cell membrane</location>
        <topology evidence="1">Multi-pass membrane protein</topology>
    </subcellularLocation>
</comment>
<feature type="transmembrane region" description="Helical" evidence="7">
    <location>
        <begin position="246"/>
        <end position="265"/>
    </location>
</feature>
<feature type="transmembrane region" description="Helical" evidence="7">
    <location>
        <begin position="213"/>
        <end position="234"/>
    </location>
</feature>
<reference evidence="10" key="1">
    <citation type="journal article" date="2019" name="Int. J. Syst. Evol. Microbiol.">
        <title>The Global Catalogue of Microorganisms (GCM) 10K type strain sequencing project: providing services to taxonomists for standard genome sequencing and annotation.</title>
        <authorList>
            <consortium name="The Broad Institute Genomics Platform"/>
            <consortium name="The Broad Institute Genome Sequencing Center for Infectious Disease"/>
            <person name="Wu L."/>
            <person name="Ma J."/>
        </authorList>
    </citation>
    <scope>NUCLEOTIDE SEQUENCE [LARGE SCALE GENOMIC DNA]</scope>
    <source>
        <strain evidence="10">CCUG 43114</strain>
    </source>
</reference>
<keyword evidence="4 7" id="KW-0812">Transmembrane</keyword>
<dbReference type="GO" id="GO:0016746">
    <property type="term" value="F:acyltransferase activity"/>
    <property type="evidence" value="ECO:0007669"/>
    <property type="project" value="UniProtKB-KW"/>
</dbReference>
<evidence type="ECO:0000256" key="4">
    <source>
        <dbReference type="ARBA" id="ARBA00022692"/>
    </source>
</evidence>
<sequence>MDLLRGTAVVLVVVYHAVVLTEMDGVTAPGWVEAANAYLAPFRIPLLVILSGMLLGRALEKPPSRYFSGKLSNIGWPYLVWTAVFAVVTWPVASPFLYARGGTYLWFLLFLLVFFAAAWMLRALPASWVVAVSFALAVLAPTGSKYTERLVYLFALFMLGHLVRSRLAVWRWLTRSRWVVPVGLLLVVVQWVVGSTVVDAADPTSGYGPPTALATLGGLMVGVQLAPVVARMTWTRPLRHVGEASLVYYVSHFPVATVVIGLLVAAGVRNWAVLALVGAVVALGAGAVLARCRATAPVQWLFALPGLVTWARRGASRRTAVGSSGDRDPSGVARR</sequence>
<feature type="transmembrane region" description="Helical" evidence="7">
    <location>
        <begin position="37"/>
        <end position="55"/>
    </location>
</feature>
<dbReference type="EMBL" id="JBHSLD010000013">
    <property type="protein sequence ID" value="MFC5381893.1"/>
    <property type="molecule type" value="Genomic_DNA"/>
</dbReference>
<dbReference type="Proteomes" id="UP001596122">
    <property type="component" value="Unassembled WGS sequence"/>
</dbReference>
<evidence type="ECO:0000313" key="10">
    <source>
        <dbReference type="Proteomes" id="UP001596122"/>
    </source>
</evidence>
<evidence type="ECO:0000256" key="1">
    <source>
        <dbReference type="ARBA" id="ARBA00004651"/>
    </source>
</evidence>
<keyword evidence="9" id="KW-0808">Transferase</keyword>
<keyword evidence="6 7" id="KW-0472">Membrane</keyword>
<evidence type="ECO:0000256" key="2">
    <source>
        <dbReference type="ARBA" id="ARBA00007400"/>
    </source>
</evidence>
<dbReference type="PANTHER" id="PTHR40074:SF2">
    <property type="entry name" value="O-ACETYLTRANSFERASE WECH"/>
    <property type="match status" value="1"/>
</dbReference>
<keyword evidence="10" id="KW-1185">Reference proteome</keyword>
<keyword evidence="9" id="KW-0012">Acyltransferase</keyword>
<evidence type="ECO:0000313" key="9">
    <source>
        <dbReference type="EMBL" id="MFC5381893.1"/>
    </source>
</evidence>
<dbReference type="RefSeq" id="WP_340271043.1">
    <property type="nucleotide sequence ID" value="NZ_JBBEOG010000009.1"/>
</dbReference>
<feature type="domain" description="Acyltransferase 3" evidence="8">
    <location>
        <begin position="1"/>
        <end position="289"/>
    </location>
</feature>